<dbReference type="CDD" id="cd04678">
    <property type="entry name" value="NUDIX_MTH2_Nudt15"/>
    <property type="match status" value="1"/>
</dbReference>
<protein>
    <submittedName>
        <fullName evidence="4">Nudix hydrolase 1</fullName>
    </submittedName>
</protein>
<proteinExistence type="evidence at transcript level"/>
<evidence type="ECO:0000256" key="1">
    <source>
        <dbReference type="ARBA" id="ARBA00022801"/>
    </source>
</evidence>
<evidence type="ECO:0000313" key="4">
    <source>
        <dbReference type="EMBL" id="APJ36126.1"/>
    </source>
</evidence>
<keyword evidence="1 2" id="KW-0378">Hydrolase</keyword>
<dbReference type="GO" id="GO:0005829">
    <property type="term" value="C:cytosol"/>
    <property type="evidence" value="ECO:0007669"/>
    <property type="project" value="TreeGrafter"/>
</dbReference>
<accession>A0A1L4FMN2</accession>
<dbReference type="SUPFAM" id="SSF55811">
    <property type="entry name" value="Nudix"/>
    <property type="match status" value="1"/>
</dbReference>
<dbReference type="EMBL" id="KX096710">
    <property type="protein sequence ID" value="APJ36126.1"/>
    <property type="molecule type" value="mRNA"/>
</dbReference>
<dbReference type="PANTHER" id="PTHR16099">
    <property type="entry name" value="8-OXO-DGTP DIPHOSPHATES NUDT15"/>
    <property type="match status" value="1"/>
</dbReference>
<dbReference type="Gene3D" id="3.90.79.10">
    <property type="entry name" value="Nucleoside Triphosphate Pyrophosphohydrolase"/>
    <property type="match status" value="1"/>
</dbReference>
<dbReference type="GO" id="GO:0006203">
    <property type="term" value="P:dGTP catabolic process"/>
    <property type="evidence" value="ECO:0007669"/>
    <property type="project" value="TreeGrafter"/>
</dbReference>
<evidence type="ECO:0000256" key="2">
    <source>
        <dbReference type="RuleBase" id="RU003476"/>
    </source>
</evidence>
<dbReference type="AlphaFoldDB" id="A0A1L4FMN2"/>
<dbReference type="Pfam" id="PF00293">
    <property type="entry name" value="NUDIX"/>
    <property type="match status" value="1"/>
</dbReference>
<feature type="domain" description="Nudix hydrolase" evidence="3">
    <location>
        <begin position="14"/>
        <end position="147"/>
    </location>
</feature>
<evidence type="ECO:0000259" key="3">
    <source>
        <dbReference type="PROSITE" id="PS51462"/>
    </source>
</evidence>
<reference evidence="4" key="1">
    <citation type="submission" date="2016-04" db="EMBL/GenBank/DDBJ databases">
        <authorList>
            <person name="Evans L.H."/>
            <person name="Alamgir A."/>
            <person name="Owens N."/>
            <person name="Weber N.D."/>
            <person name="Virtaneva K."/>
            <person name="Barbian K."/>
            <person name="Babar A."/>
            <person name="Rosenke K."/>
        </authorList>
    </citation>
    <scope>NUCLEOTIDE SEQUENCE</scope>
</reference>
<name>A0A1L4FMN2_ROSRU</name>
<dbReference type="PANTHER" id="PTHR16099:SF5">
    <property type="entry name" value="NUCLEOTIDE TRIPHOSPHATE DIPHOSPHATASE NUDT15"/>
    <property type="match status" value="1"/>
</dbReference>
<gene>
    <name evidence="4" type="primary">NUDX1</name>
</gene>
<dbReference type="GO" id="GO:0035539">
    <property type="term" value="F:8-oxo-7,8-dihydrodeoxyguanosine triphosphate pyrophosphatase activity"/>
    <property type="evidence" value="ECO:0007669"/>
    <property type="project" value="TreeGrafter"/>
</dbReference>
<dbReference type="InterPro" id="IPR015797">
    <property type="entry name" value="NUDIX_hydrolase-like_dom_sf"/>
</dbReference>
<dbReference type="PROSITE" id="PS51462">
    <property type="entry name" value="NUDIX"/>
    <property type="match status" value="1"/>
</dbReference>
<organism evidence="4">
    <name type="scientific">Rosa rugosa</name>
    <name type="common">Rugosa rose</name>
    <dbReference type="NCBI Taxonomy" id="74645"/>
    <lineage>
        <taxon>Eukaryota</taxon>
        <taxon>Viridiplantae</taxon>
        <taxon>Streptophyta</taxon>
        <taxon>Embryophyta</taxon>
        <taxon>Tracheophyta</taxon>
        <taxon>Spermatophyta</taxon>
        <taxon>Magnoliopsida</taxon>
        <taxon>eudicotyledons</taxon>
        <taxon>Gunneridae</taxon>
        <taxon>Pentapetalae</taxon>
        <taxon>rosids</taxon>
        <taxon>fabids</taxon>
        <taxon>Rosales</taxon>
        <taxon>Rosaceae</taxon>
        <taxon>Rosoideae</taxon>
        <taxon>Rosoideae incertae sedis</taxon>
        <taxon>Rosa</taxon>
    </lineage>
</organism>
<dbReference type="InterPro" id="IPR020476">
    <property type="entry name" value="Nudix_hydrolase"/>
</dbReference>
<comment type="similarity">
    <text evidence="2">Belongs to the Nudix hydrolase family.</text>
</comment>
<dbReference type="PROSITE" id="PS00893">
    <property type="entry name" value="NUDIX_BOX"/>
    <property type="match status" value="1"/>
</dbReference>
<dbReference type="PRINTS" id="PR00502">
    <property type="entry name" value="NUDIXFAMILY"/>
</dbReference>
<dbReference type="SMR" id="A0A1L4FMN2"/>
<dbReference type="FunFam" id="3.90.79.10:FF:000060">
    <property type="entry name" value="Nudix hydrolase 1"/>
    <property type="match status" value="1"/>
</dbReference>
<dbReference type="InterPro" id="IPR000086">
    <property type="entry name" value="NUDIX_hydrolase_dom"/>
</dbReference>
<dbReference type="InterPro" id="IPR020084">
    <property type="entry name" value="NUDIX_hydrolase_CS"/>
</dbReference>
<sequence>MGNETVVVAETAGSIKVAVVVCLLRGQNVLLGRRRSSLGDSTFSLPSGHLEFGESFEECAARELKEETDLDIGKIELLTVTNNLFLDEAKPSQYVAVFMRAVLADPRQEPQNIEPKFCDGWGWYEWDNLPKPLFWPLENAVQDGFNPFPT</sequence>